<dbReference type="PANTHER" id="PTHR12663:SF3">
    <property type="entry name" value="SISTER CHROMATID COHESION PROTEIN PDS5 HOMOLOG C"/>
    <property type="match status" value="1"/>
</dbReference>
<dbReference type="InterPro" id="IPR039776">
    <property type="entry name" value="Pds5"/>
</dbReference>
<evidence type="ECO:0000256" key="4">
    <source>
        <dbReference type="ARBA" id="ARBA00023242"/>
    </source>
</evidence>
<dbReference type="GO" id="GO:0007064">
    <property type="term" value="P:mitotic sister chromatid cohesion"/>
    <property type="evidence" value="ECO:0007669"/>
    <property type="project" value="InterPro"/>
</dbReference>
<feature type="compositionally biased region" description="Basic and acidic residues" evidence="5">
    <location>
        <begin position="952"/>
        <end position="983"/>
    </location>
</feature>
<dbReference type="OrthoDB" id="200660at2759"/>
<evidence type="ECO:0000259" key="6">
    <source>
        <dbReference type="SMART" id="SM00333"/>
    </source>
</evidence>
<feature type="compositionally biased region" description="Basic and acidic residues" evidence="5">
    <location>
        <begin position="389"/>
        <end position="399"/>
    </location>
</feature>
<feature type="compositionally biased region" description="Polar residues" evidence="5">
    <location>
        <begin position="445"/>
        <end position="455"/>
    </location>
</feature>
<name>A0A8X7ZL32_POPTO</name>
<feature type="compositionally biased region" description="Basic and acidic residues" evidence="5">
    <location>
        <begin position="769"/>
        <end position="789"/>
    </location>
</feature>
<feature type="compositionally biased region" description="Basic and acidic residues" evidence="5">
    <location>
        <begin position="536"/>
        <end position="660"/>
    </location>
</feature>
<feature type="compositionally biased region" description="Basic and acidic residues" evidence="5">
    <location>
        <begin position="680"/>
        <end position="734"/>
    </location>
</feature>
<evidence type="ECO:0000256" key="3">
    <source>
        <dbReference type="ARBA" id="ARBA00023204"/>
    </source>
</evidence>
<dbReference type="SMART" id="SM00333">
    <property type="entry name" value="TUDOR"/>
    <property type="match status" value="1"/>
</dbReference>
<keyword evidence="2" id="KW-0227">DNA damage</keyword>
<evidence type="ECO:0000256" key="2">
    <source>
        <dbReference type="ARBA" id="ARBA00022763"/>
    </source>
</evidence>
<keyword evidence="3" id="KW-0234">DNA repair</keyword>
<gene>
    <name evidence="7" type="ORF">POTOM_024315</name>
</gene>
<comment type="caution">
    <text evidence="7">The sequence shown here is derived from an EMBL/GenBank/DDBJ whole genome shotgun (WGS) entry which is preliminary data.</text>
</comment>
<keyword evidence="8" id="KW-1185">Reference proteome</keyword>
<keyword evidence="4" id="KW-0539">Nucleus</keyword>
<feature type="compositionally biased region" description="Low complexity" evidence="5">
    <location>
        <begin position="1043"/>
        <end position="1057"/>
    </location>
</feature>
<feature type="compositionally biased region" description="Basic and acidic residues" evidence="5">
    <location>
        <begin position="1025"/>
        <end position="1040"/>
    </location>
</feature>
<feature type="compositionally biased region" description="Polar residues" evidence="5">
    <location>
        <begin position="984"/>
        <end position="996"/>
    </location>
</feature>
<feature type="region of interest" description="Disordered" evidence="5">
    <location>
        <begin position="885"/>
        <end position="1116"/>
    </location>
</feature>
<accession>A0A8X7ZL32</accession>
<feature type="compositionally biased region" description="Basic and acidic residues" evidence="5">
    <location>
        <begin position="347"/>
        <end position="362"/>
    </location>
</feature>
<dbReference type="GO" id="GO:0000785">
    <property type="term" value="C:chromatin"/>
    <property type="evidence" value="ECO:0007669"/>
    <property type="project" value="TreeGrafter"/>
</dbReference>
<feature type="compositionally biased region" description="Basic and acidic residues" evidence="5">
    <location>
        <begin position="916"/>
        <end position="932"/>
    </location>
</feature>
<dbReference type="GO" id="GO:0006281">
    <property type="term" value="P:DNA repair"/>
    <property type="evidence" value="ECO:0007669"/>
    <property type="project" value="UniProtKB-KW"/>
</dbReference>
<sequence length="1116" mass="121108">MASNSSDKELEQQLLEAGNKLLNPPPSVDELLSLLDQVENCLSKVEQSPLKSMQNALSPSQNALVTDQLFRHSNIDVKVAVASCISEITRITAPDAPYDDDRMKEVFQLIVSSFENLDDKSSQSYVKRASILETVAKVRSCVVMLDLECDALIIEMFQHFFKAIRDYHPEDVFSSMETIMSLVLEESEDISVELLSLLLASVKKGDEVNYFYHFYGHKYSNHSHLVSVNELATFTILQEVLPVARRLGEEVLESCAAKVKPYLIETVKSLGVSLDDYSDIVGSICQEISGSVGQNDVHAVDENTVNEEETTEVATPEQAEPANDKCPKSAVSNGVTQMEEDDSADLDSMKKQEDDNKTDQLKSIDLPSNAEPDFSNAERVVLNTESEAEQTRKKSEKSPTKLAEPSESSCVDSEKKAEELPGNKIHSEDVPGSPHKDQPVEEAISSENVKETGSQPPSPKALEGDSVPVASPSVSENLPDESFSRKGGRAKKKESLNKHSAPSSDDVPNKLSDGTSDSEAKLHKCSGKEAPAGTSSEDKTPMTTDASKKESDTTGEPEAKPLKQSSKKVDTLKESDTTNEPEAKARKQSSKKVDASKKESDTSGEPEAKLPKQSSKKVDASKKESDTSGEPEAKLPKQSSKKVDASKKESNTTDELEAKLQKQSSKKAGTLKESASTNEPEAKARKQSSKKVDASKKESDTSGEPEAKLPKQSSKKVDASKKESNTTDESEAKSLKQSSKKVDGSSNNNNDGSTLKQSGDKKRQSHGKAVSEKHVTKSLMKDDDKEKTHSTKSAAKSAKEEHHLEETPVTSTKRKRAAGDEKAPDIKEFDENVVGSKVKVWWPKDRQFYEGKIISFDSIKKKHKVLYTDGDEEVLILKRQKFEFIGDDSESDKEEAADHSSPETSSETPLKKRMKTNSDKSTKQGKGDDSSKRGSGASSSKSKSSAAKSGGKSKEVSKTGGKSIDDSKVKKSDDHGKNKDHTPKSGSKSDVASETASKSKNDDLVTSKASKSKEDETSTPKPSKSKQETPKTGKSRHDTPKVSSNTKGKASKSGGKSNVTGAGKLKSGSSKVKEIDDEETSTDSDKAQQIAKVKMGSSSKGQGSEAVKSGKKRRRT</sequence>
<dbReference type="AlphaFoldDB" id="A0A8X7ZL32"/>
<protein>
    <recommendedName>
        <fullName evidence="6">Tudor domain-containing protein</fullName>
    </recommendedName>
</protein>
<dbReference type="GO" id="GO:0005634">
    <property type="term" value="C:nucleus"/>
    <property type="evidence" value="ECO:0007669"/>
    <property type="project" value="UniProtKB-SubCell"/>
</dbReference>
<feature type="compositionally biased region" description="Basic and acidic residues" evidence="5">
    <location>
        <begin position="412"/>
        <end position="439"/>
    </location>
</feature>
<organism evidence="7 8">
    <name type="scientific">Populus tomentosa</name>
    <name type="common">Chinese white poplar</name>
    <dbReference type="NCBI Taxonomy" id="118781"/>
    <lineage>
        <taxon>Eukaryota</taxon>
        <taxon>Viridiplantae</taxon>
        <taxon>Streptophyta</taxon>
        <taxon>Embryophyta</taxon>
        <taxon>Tracheophyta</taxon>
        <taxon>Spermatophyta</taxon>
        <taxon>Magnoliopsida</taxon>
        <taxon>eudicotyledons</taxon>
        <taxon>Gunneridae</taxon>
        <taxon>Pentapetalae</taxon>
        <taxon>rosids</taxon>
        <taxon>fabids</taxon>
        <taxon>Malpighiales</taxon>
        <taxon>Salicaceae</taxon>
        <taxon>Saliceae</taxon>
        <taxon>Populus</taxon>
    </lineage>
</organism>
<evidence type="ECO:0000256" key="5">
    <source>
        <dbReference type="SAM" id="MobiDB-lite"/>
    </source>
</evidence>
<feature type="compositionally biased region" description="Polar residues" evidence="5">
    <location>
        <begin position="661"/>
        <end position="679"/>
    </location>
</feature>
<dbReference type="CDD" id="cd20404">
    <property type="entry name" value="Tudor_Agenet_AtEML-like"/>
    <property type="match status" value="1"/>
</dbReference>
<feature type="compositionally biased region" description="Low complexity" evidence="5">
    <location>
        <begin position="312"/>
        <end position="321"/>
    </location>
</feature>
<dbReference type="EMBL" id="JAAWWB010000011">
    <property type="protein sequence ID" value="KAG6772888.1"/>
    <property type="molecule type" value="Genomic_DNA"/>
</dbReference>
<reference evidence="7" key="1">
    <citation type="journal article" date="2020" name="bioRxiv">
        <title>Hybrid origin of Populus tomentosa Carr. identified through genome sequencing and phylogenomic analysis.</title>
        <authorList>
            <person name="An X."/>
            <person name="Gao K."/>
            <person name="Chen Z."/>
            <person name="Li J."/>
            <person name="Yang X."/>
            <person name="Yang X."/>
            <person name="Zhou J."/>
            <person name="Guo T."/>
            <person name="Zhao T."/>
            <person name="Huang S."/>
            <person name="Miao D."/>
            <person name="Khan W.U."/>
            <person name="Rao P."/>
            <person name="Ye M."/>
            <person name="Lei B."/>
            <person name="Liao W."/>
            <person name="Wang J."/>
            <person name="Ji L."/>
            <person name="Li Y."/>
            <person name="Guo B."/>
            <person name="Mustafa N.S."/>
            <person name="Li S."/>
            <person name="Yun Q."/>
            <person name="Keller S.R."/>
            <person name="Mao J."/>
            <person name="Zhang R."/>
            <person name="Strauss S.H."/>
        </authorList>
    </citation>
    <scope>NUCLEOTIDE SEQUENCE</scope>
    <source>
        <strain evidence="7">GM15</strain>
        <tissue evidence="7">Leaf</tissue>
    </source>
</reference>
<evidence type="ECO:0000313" key="8">
    <source>
        <dbReference type="Proteomes" id="UP000886885"/>
    </source>
</evidence>
<feature type="compositionally biased region" description="Low complexity" evidence="5">
    <location>
        <begin position="744"/>
        <end position="753"/>
    </location>
</feature>
<feature type="compositionally biased region" description="Low complexity" evidence="5">
    <location>
        <begin position="933"/>
        <end position="950"/>
    </location>
</feature>
<feature type="domain" description="Tudor" evidence="6">
    <location>
        <begin position="830"/>
        <end position="888"/>
    </location>
</feature>
<feature type="region of interest" description="Disordered" evidence="5">
    <location>
        <begin position="305"/>
        <end position="825"/>
    </location>
</feature>
<evidence type="ECO:0000256" key="1">
    <source>
        <dbReference type="ARBA" id="ARBA00004123"/>
    </source>
</evidence>
<dbReference type="Proteomes" id="UP000886885">
    <property type="component" value="Chromosome 6A"/>
</dbReference>
<dbReference type="Pfam" id="PF20168">
    <property type="entry name" value="PDS5"/>
    <property type="match status" value="1"/>
</dbReference>
<feature type="compositionally biased region" description="Basic and acidic residues" evidence="5">
    <location>
        <begin position="997"/>
        <end position="1018"/>
    </location>
</feature>
<comment type="subcellular location">
    <subcellularLocation>
        <location evidence="1">Nucleus</location>
    </subcellularLocation>
</comment>
<proteinExistence type="predicted"/>
<dbReference type="PANTHER" id="PTHR12663">
    <property type="entry name" value="ANDROGEN INDUCED INHIBITOR OF PROLIFERATION AS3 / PDS5-RELATED"/>
    <property type="match status" value="1"/>
</dbReference>
<dbReference type="InterPro" id="IPR002999">
    <property type="entry name" value="Tudor"/>
</dbReference>
<evidence type="ECO:0000313" key="7">
    <source>
        <dbReference type="EMBL" id="KAG6772888.1"/>
    </source>
</evidence>
<feature type="compositionally biased region" description="Basic and acidic residues" evidence="5">
    <location>
        <begin position="797"/>
        <end position="806"/>
    </location>
</feature>